<dbReference type="Proteomes" id="UP000008225">
    <property type="component" value="Chromosome 5"/>
</dbReference>
<dbReference type="AlphaFoldDB" id="F7CKX4"/>
<dbReference type="eggNOG" id="KOG1102">
    <property type="taxonomic scope" value="Eukaryota"/>
</dbReference>
<dbReference type="Gene3D" id="1.10.10.750">
    <property type="entry name" value="Ypt/Rab-GAP domain of gyp1p, domain 1"/>
    <property type="match status" value="1"/>
</dbReference>
<name>F7CKX4_CALJA</name>
<organism evidence="3 4">
    <name type="scientific">Callithrix jacchus</name>
    <name type="common">White-tufted-ear marmoset</name>
    <name type="synonym">Simia Jacchus</name>
    <dbReference type="NCBI Taxonomy" id="9483"/>
    <lineage>
        <taxon>Eukaryota</taxon>
        <taxon>Metazoa</taxon>
        <taxon>Chordata</taxon>
        <taxon>Craniata</taxon>
        <taxon>Vertebrata</taxon>
        <taxon>Euteleostomi</taxon>
        <taxon>Mammalia</taxon>
        <taxon>Eutheria</taxon>
        <taxon>Euarchontoglires</taxon>
        <taxon>Primates</taxon>
        <taxon>Haplorrhini</taxon>
        <taxon>Platyrrhini</taxon>
        <taxon>Cebidae</taxon>
        <taxon>Callitrichinae</taxon>
        <taxon>Callithrix</taxon>
        <taxon>Callithrix</taxon>
    </lineage>
</organism>
<proteinExistence type="predicted"/>
<dbReference type="FunFam" id="1.10.8.270:FF:000016">
    <property type="entry name" value="TBC1 domain family member 2A"/>
    <property type="match status" value="1"/>
</dbReference>
<dbReference type="Gene3D" id="1.10.472.80">
    <property type="entry name" value="Ypt/Rab-GAP domain of gyp1p, domain 3"/>
    <property type="match status" value="1"/>
</dbReference>
<dbReference type="OMA" id="HNVDMDF"/>
<dbReference type="Pfam" id="PF00566">
    <property type="entry name" value="RabGAP-TBC"/>
    <property type="match status" value="1"/>
</dbReference>
<feature type="compositionally biased region" description="Basic and acidic residues" evidence="1">
    <location>
        <begin position="350"/>
        <end position="362"/>
    </location>
</feature>
<dbReference type="Gene3D" id="1.10.8.270">
    <property type="entry name" value="putative rabgap domain of human tbc1 domain family member 14 like domains"/>
    <property type="match status" value="1"/>
</dbReference>
<dbReference type="GO" id="GO:0031267">
    <property type="term" value="F:small GTPase binding"/>
    <property type="evidence" value="ECO:0007669"/>
    <property type="project" value="TreeGrafter"/>
</dbReference>
<reference evidence="3" key="1">
    <citation type="submission" date="2009-03" db="EMBL/GenBank/DDBJ databases">
        <authorList>
            <person name="Warren W."/>
            <person name="Ye L."/>
            <person name="Minx P."/>
            <person name="Worley K."/>
            <person name="Gibbs R."/>
            <person name="Wilson R.K."/>
        </authorList>
    </citation>
    <scope>NUCLEOTIDE SEQUENCE [LARGE SCALE GENOMIC DNA]</scope>
</reference>
<keyword evidence="4" id="KW-1185">Reference proteome</keyword>
<dbReference type="PANTHER" id="PTHR47219">
    <property type="entry name" value="RAB GTPASE-ACTIVATING PROTEIN 1-LIKE"/>
    <property type="match status" value="1"/>
</dbReference>
<evidence type="ECO:0000313" key="3">
    <source>
        <dbReference type="Ensembl" id="ENSCJAP00000016301.4"/>
    </source>
</evidence>
<dbReference type="InterPro" id="IPR000195">
    <property type="entry name" value="Rab-GAP-TBC_dom"/>
</dbReference>
<feature type="region of interest" description="Disordered" evidence="1">
    <location>
        <begin position="346"/>
        <end position="398"/>
    </location>
</feature>
<dbReference type="HOGENOM" id="CLU_005350_10_0_1"/>
<dbReference type="InterPro" id="IPR035969">
    <property type="entry name" value="Rab-GAP_TBC_sf"/>
</dbReference>
<dbReference type="InterPro" id="IPR050302">
    <property type="entry name" value="Rab_GAP_TBC_domain"/>
</dbReference>
<dbReference type="FunFam" id="1.10.10.750:FF:000001">
    <property type="entry name" value="TBC1 domain family member 10A"/>
    <property type="match status" value="1"/>
</dbReference>
<dbReference type="SMART" id="SM00164">
    <property type="entry name" value="TBC"/>
    <property type="match status" value="1"/>
</dbReference>
<sequence length="479" mass="55015">MERIEEEDTLLEREDIILKYEKGHRAGLPADMEIEPVEIYNRTDRFGIVHETELPPVSSGEAKQIRQELRRKMKWMKMLGEWEKYKNSEKLVRHVYKGIPMGIRGQVWSVLLNIDDIKGKNPNTYQLMKEKGKRSCEQVHQIDLDVRKTLRRHILFRERYGLKQQELFHVLLAYAEYNPEVGYCRDLSQVAALFLLYLSEEDAFWALAQLLATERHSLQGFHSPNGGTVQGLQDHQEHVAPSSQPKTMWHLDKEGRGAQGSSLGCLLQMLNDEISLGLTLRLWDVYLMEGEQALMPITRTIFKVQRKPFLRTSRSGLWARFRDLFSHTRVLNDEKLLKDLWTSRQKMRKKHEDLPSPAKPEEGSSAPRPMLASPGRNTHCKGDSQPPPSPATRFQRPSWSAPPAWPACSFTPCPGGAVCENTYPGGAQGVSSLALAQGGPPHSWRFIEWNSMPQLPTDLNVGGPWFPWYHFEKSCWVRV</sequence>
<dbReference type="PROSITE" id="PS50086">
    <property type="entry name" value="TBC_RABGAP"/>
    <property type="match status" value="1"/>
</dbReference>
<dbReference type="STRING" id="9483.ENSCJAP00000016301"/>
<accession>F7CKX4</accession>
<dbReference type="GO" id="GO:0005096">
    <property type="term" value="F:GTPase activator activity"/>
    <property type="evidence" value="ECO:0007669"/>
    <property type="project" value="TreeGrafter"/>
</dbReference>
<dbReference type="FunCoup" id="F7CKX4">
    <property type="interactions" value="106"/>
</dbReference>
<dbReference type="PANTHER" id="PTHR47219:SF25">
    <property type="entry name" value="RAB-GAP TBC DOMAIN-CONTAINING PROTEIN"/>
    <property type="match status" value="1"/>
</dbReference>
<dbReference type="Ensembl" id="ENSCJAT00000017240.4">
    <property type="protein sequence ID" value="ENSCJAP00000016301.4"/>
    <property type="gene ID" value="ENSCJAG00000008879.5"/>
</dbReference>
<reference evidence="3" key="2">
    <citation type="submission" date="2025-08" db="UniProtKB">
        <authorList>
            <consortium name="Ensembl"/>
        </authorList>
    </citation>
    <scope>IDENTIFICATION</scope>
</reference>
<evidence type="ECO:0000313" key="4">
    <source>
        <dbReference type="Proteomes" id="UP000008225"/>
    </source>
</evidence>
<dbReference type="GeneTree" id="ENSGT00940000163624"/>
<dbReference type="SUPFAM" id="SSF47923">
    <property type="entry name" value="Ypt/Rab-GAP domain of gyp1p"/>
    <property type="match status" value="2"/>
</dbReference>
<reference evidence="3" key="3">
    <citation type="submission" date="2025-09" db="UniProtKB">
        <authorList>
            <consortium name="Ensembl"/>
        </authorList>
    </citation>
    <scope>IDENTIFICATION</scope>
</reference>
<protein>
    <recommendedName>
        <fullName evidence="2">Rab-GAP TBC domain-containing protein</fullName>
    </recommendedName>
</protein>
<dbReference type="InParanoid" id="F7CKX4"/>
<evidence type="ECO:0000259" key="2">
    <source>
        <dbReference type="PROSITE" id="PS50086"/>
    </source>
</evidence>
<feature type="domain" description="Rab-GAP TBC" evidence="2">
    <location>
        <begin position="98"/>
        <end position="290"/>
    </location>
</feature>
<evidence type="ECO:0000256" key="1">
    <source>
        <dbReference type="SAM" id="MobiDB-lite"/>
    </source>
</evidence>